<evidence type="ECO:0000313" key="3">
    <source>
        <dbReference type="Proteomes" id="UP000650833"/>
    </source>
</evidence>
<proteinExistence type="predicted"/>
<feature type="region of interest" description="Disordered" evidence="1">
    <location>
        <begin position="90"/>
        <end position="119"/>
    </location>
</feature>
<feature type="region of interest" description="Disordered" evidence="1">
    <location>
        <begin position="542"/>
        <end position="562"/>
    </location>
</feature>
<gene>
    <name evidence="2" type="ORF">INT46_009327</name>
</gene>
<accession>A0A8H7USP4</accession>
<dbReference type="EMBL" id="JAEPRC010000930">
    <property type="protein sequence ID" value="KAG2190628.1"/>
    <property type="molecule type" value="Genomic_DNA"/>
</dbReference>
<sequence>MGVVLSTLSFNKRNQEGDVVDDVTESPLIIGSYRRLPNMNSEDSPSITDEPSMSSSIIEATVLNQKHNINQQHNVNNNLKNNTIINSPKLIKSPRIRPKAKEISEEEEDDEDEEEDDEPVEMEQLITMMRNHKVSDETSSFNFNFGTGNNNNNNKTLSIPPSPPLPSPSSQSSSRSNWTPSPEFKFSFSANIPQKNHSYADHYIEQEELDFFQGSQQQQNQTANNSDHHYHMIHRKILPMPKPRWKKFSDNDSGGESMKLKTTHNNNNNNNSSSNNKIFNIPVVNEVAENKVDQRDNSKKLKSSPNGISIIQHPIVDNKRKERNWKDHFGSTADVAEFANHEFYSLEKKKSVVRFSSPLKKEVPISHNKISVPISLQPQIPLTTNSTATTTLKSSTTPTTTATVLAPDEALSTTTVLKTTPTISIKKTASKKKGSKLPPTASSSQSTYTKKTNNNNNATITKKKNTHKKRSNKEEVAPGGFLSSNITLFENPISSDDWICLFCQYDILMHDFEYAKKKNGFYRRKREKNKRIKDAELRRLGGGLSESDEDYNEHHQNNHDHL</sequence>
<name>A0A8H7USP4_9FUNG</name>
<feature type="compositionally biased region" description="Low complexity" evidence="1">
    <location>
        <begin position="168"/>
        <end position="180"/>
    </location>
</feature>
<feature type="region of interest" description="Disordered" evidence="1">
    <location>
        <begin position="141"/>
        <end position="180"/>
    </location>
</feature>
<feature type="region of interest" description="Disordered" evidence="1">
    <location>
        <begin position="242"/>
        <end position="278"/>
    </location>
</feature>
<evidence type="ECO:0000256" key="1">
    <source>
        <dbReference type="SAM" id="MobiDB-lite"/>
    </source>
</evidence>
<feature type="compositionally biased region" description="Acidic residues" evidence="1">
    <location>
        <begin position="104"/>
        <end position="119"/>
    </location>
</feature>
<dbReference type="Proteomes" id="UP000650833">
    <property type="component" value="Unassembled WGS sequence"/>
</dbReference>
<feature type="region of interest" description="Disordered" evidence="1">
    <location>
        <begin position="427"/>
        <end position="479"/>
    </location>
</feature>
<feature type="compositionally biased region" description="Low complexity" evidence="1">
    <location>
        <begin position="141"/>
        <end position="154"/>
    </location>
</feature>
<feature type="compositionally biased region" description="Low complexity" evidence="1">
    <location>
        <begin position="265"/>
        <end position="276"/>
    </location>
</feature>
<feature type="compositionally biased region" description="Basic residues" evidence="1">
    <location>
        <begin position="461"/>
        <end position="471"/>
    </location>
</feature>
<protein>
    <submittedName>
        <fullName evidence="2">Uncharacterized protein</fullName>
    </submittedName>
</protein>
<evidence type="ECO:0000313" key="2">
    <source>
        <dbReference type="EMBL" id="KAG2190628.1"/>
    </source>
</evidence>
<dbReference type="AlphaFoldDB" id="A0A8H7USP4"/>
<organism evidence="2 3">
    <name type="scientific">Mucor plumbeus</name>
    <dbReference type="NCBI Taxonomy" id="97098"/>
    <lineage>
        <taxon>Eukaryota</taxon>
        <taxon>Fungi</taxon>
        <taxon>Fungi incertae sedis</taxon>
        <taxon>Mucoromycota</taxon>
        <taxon>Mucoromycotina</taxon>
        <taxon>Mucoromycetes</taxon>
        <taxon>Mucorales</taxon>
        <taxon>Mucorineae</taxon>
        <taxon>Mucoraceae</taxon>
        <taxon>Mucor</taxon>
    </lineage>
</organism>
<dbReference type="OrthoDB" id="2280645at2759"/>
<feature type="compositionally biased region" description="Basic and acidic residues" evidence="1">
    <location>
        <begin position="552"/>
        <end position="562"/>
    </location>
</feature>
<feature type="compositionally biased region" description="Low complexity" evidence="1">
    <location>
        <begin position="440"/>
        <end position="460"/>
    </location>
</feature>
<reference evidence="2" key="1">
    <citation type="submission" date="2020-12" db="EMBL/GenBank/DDBJ databases">
        <title>Metabolic potential, ecology and presence of endohyphal bacteria is reflected in genomic diversity of Mucoromycotina.</title>
        <authorList>
            <person name="Muszewska A."/>
            <person name="Okrasinska A."/>
            <person name="Steczkiewicz K."/>
            <person name="Drgas O."/>
            <person name="Orlowska M."/>
            <person name="Perlinska-Lenart U."/>
            <person name="Aleksandrzak-Piekarczyk T."/>
            <person name="Szatraj K."/>
            <person name="Zielenkiewicz U."/>
            <person name="Pilsyk S."/>
            <person name="Malc E."/>
            <person name="Mieczkowski P."/>
            <person name="Kruszewska J.S."/>
            <person name="Biernat P."/>
            <person name="Pawlowska J."/>
        </authorList>
    </citation>
    <scope>NUCLEOTIDE SEQUENCE</scope>
    <source>
        <strain evidence="2">CBS 226.32</strain>
    </source>
</reference>
<comment type="caution">
    <text evidence="2">The sequence shown here is derived from an EMBL/GenBank/DDBJ whole genome shotgun (WGS) entry which is preliminary data.</text>
</comment>
<keyword evidence="3" id="KW-1185">Reference proteome</keyword>